<dbReference type="Proteomes" id="UP000004688">
    <property type="component" value="Chromosome"/>
</dbReference>
<proteinExistence type="predicted"/>
<dbReference type="KEGG" id="oar:OA238_c01270"/>
<accession>M9RJ59</accession>
<dbReference type="HOGENOM" id="CLU_052492_2_0_5"/>
<feature type="transmembrane region" description="Helical" evidence="1">
    <location>
        <begin position="87"/>
        <end position="109"/>
    </location>
</feature>
<keyword evidence="1" id="KW-1133">Transmembrane helix</keyword>
<feature type="transmembrane region" description="Helical" evidence="1">
    <location>
        <begin position="7"/>
        <end position="26"/>
    </location>
</feature>
<feature type="transmembrane region" description="Helical" evidence="1">
    <location>
        <begin position="115"/>
        <end position="134"/>
    </location>
</feature>
<dbReference type="PANTHER" id="PTHR36435">
    <property type="entry name" value="SLR1288 PROTEIN"/>
    <property type="match status" value="1"/>
</dbReference>
<keyword evidence="4" id="KW-1185">Reference proteome</keyword>
<dbReference type="GO" id="GO:0004175">
    <property type="term" value="F:endopeptidase activity"/>
    <property type="evidence" value="ECO:0007669"/>
    <property type="project" value="UniProtKB-ARBA"/>
</dbReference>
<evidence type="ECO:0000313" key="4">
    <source>
        <dbReference type="Proteomes" id="UP000004688"/>
    </source>
</evidence>
<feature type="transmembrane region" description="Helical" evidence="1">
    <location>
        <begin position="207"/>
        <end position="227"/>
    </location>
</feature>
<evidence type="ECO:0000259" key="2">
    <source>
        <dbReference type="Pfam" id="PF02517"/>
    </source>
</evidence>
<reference evidence="3 4" key="1">
    <citation type="journal article" date="2013" name="PLoS ONE">
        <title>Poles Apart: Arctic and Antarctic Octadecabacter strains Share High Genome Plasticity and a New Type of Xanthorhodopsin.</title>
        <authorList>
            <person name="Vollmers J."/>
            <person name="Voget S."/>
            <person name="Dietrich S."/>
            <person name="Gollnow K."/>
            <person name="Smits M."/>
            <person name="Meyer K."/>
            <person name="Brinkhoff T."/>
            <person name="Simon M."/>
            <person name="Daniel R."/>
        </authorList>
    </citation>
    <scope>NUCLEOTIDE SEQUENCE [LARGE SCALE GENOMIC DNA]</scope>
    <source>
        <strain evidence="3 4">238</strain>
    </source>
</reference>
<feature type="domain" description="CAAX prenyl protease 2/Lysostaphin resistance protein A-like" evidence="2">
    <location>
        <begin position="123"/>
        <end position="219"/>
    </location>
</feature>
<dbReference type="InterPro" id="IPR052710">
    <property type="entry name" value="CAAX_protease"/>
</dbReference>
<dbReference type="AlphaFoldDB" id="M9RJ59"/>
<dbReference type="EMBL" id="CP003742">
    <property type="protein sequence ID" value="AGI70396.1"/>
    <property type="molecule type" value="Genomic_DNA"/>
</dbReference>
<evidence type="ECO:0000313" key="3">
    <source>
        <dbReference type="EMBL" id="AGI70396.1"/>
    </source>
</evidence>
<sequence length="270" mass="29998">MVIVIAVLWYGFQFIFVALFSTWTQSPHIVSNPALIDDFIDGSTAAAVRWNLAAFAIYTAILMFMVRRLHRIGLRDLIGAIRPAWRQFWHVSLYLSPLFAFLVLPSAFAPDAVQQFSVITWLTLLPAILPLLLVQISAEELVFRGYLQGHLAALCKHPIIWIGAPSFLFGLVHFDPTAPAYSAWAHVAWATCLGLVCADLTARSGTLGPALAVHFVNNIGALVILAADDWLYGAALFVWPTYGLAWEPFIPYEALMLFTVWLTARLALSR</sequence>
<dbReference type="InterPro" id="IPR003675">
    <property type="entry name" value="Rce1/LyrA-like_dom"/>
</dbReference>
<name>M9RJ59_9RHOB</name>
<dbReference type="Pfam" id="PF02517">
    <property type="entry name" value="Rce1-like"/>
    <property type="match status" value="1"/>
</dbReference>
<dbReference type="eggNOG" id="COG1266">
    <property type="taxonomic scope" value="Bacteria"/>
</dbReference>
<dbReference type="PANTHER" id="PTHR36435:SF1">
    <property type="entry name" value="CAAX AMINO TERMINAL PROTEASE FAMILY PROTEIN"/>
    <property type="match status" value="1"/>
</dbReference>
<feature type="transmembrane region" description="Helical" evidence="1">
    <location>
        <begin position="249"/>
        <end position="268"/>
    </location>
</feature>
<evidence type="ECO:0000256" key="1">
    <source>
        <dbReference type="SAM" id="Phobius"/>
    </source>
</evidence>
<dbReference type="STRING" id="391616.OA238_c01270"/>
<feature type="transmembrane region" description="Helical" evidence="1">
    <location>
        <begin position="46"/>
        <end position="66"/>
    </location>
</feature>
<keyword evidence="1" id="KW-0472">Membrane</keyword>
<dbReference type="GO" id="GO:0080120">
    <property type="term" value="P:CAAX-box protein maturation"/>
    <property type="evidence" value="ECO:0007669"/>
    <property type="project" value="UniProtKB-ARBA"/>
</dbReference>
<gene>
    <name evidence="3" type="ORF">OA238_c01270</name>
</gene>
<feature type="transmembrane region" description="Helical" evidence="1">
    <location>
        <begin position="154"/>
        <end position="174"/>
    </location>
</feature>
<organism evidence="3 4">
    <name type="scientific">Octadecabacter arcticus 238</name>
    <dbReference type="NCBI Taxonomy" id="391616"/>
    <lineage>
        <taxon>Bacteria</taxon>
        <taxon>Pseudomonadati</taxon>
        <taxon>Pseudomonadota</taxon>
        <taxon>Alphaproteobacteria</taxon>
        <taxon>Rhodobacterales</taxon>
        <taxon>Roseobacteraceae</taxon>
        <taxon>Octadecabacter</taxon>
    </lineage>
</organism>
<protein>
    <recommendedName>
        <fullName evidence="2">CAAX prenyl protease 2/Lysostaphin resistance protein A-like domain-containing protein</fullName>
    </recommendedName>
</protein>
<feature type="transmembrane region" description="Helical" evidence="1">
    <location>
        <begin position="180"/>
        <end position="200"/>
    </location>
</feature>
<keyword evidence="1" id="KW-0812">Transmembrane</keyword>